<reference evidence="1 2" key="1">
    <citation type="submission" date="2014-06" db="EMBL/GenBank/DDBJ databases">
        <title>Evolutionary Origins and Diversification of the Mycorrhizal Mutualists.</title>
        <authorList>
            <consortium name="DOE Joint Genome Institute"/>
            <consortium name="Mycorrhizal Genomics Consortium"/>
            <person name="Kohler A."/>
            <person name="Kuo A."/>
            <person name="Nagy L.G."/>
            <person name="Floudas D."/>
            <person name="Copeland A."/>
            <person name="Barry K.W."/>
            <person name="Cichocki N."/>
            <person name="Veneault-Fourrey C."/>
            <person name="LaButti K."/>
            <person name="Lindquist E.A."/>
            <person name="Lipzen A."/>
            <person name="Lundell T."/>
            <person name="Morin E."/>
            <person name="Murat C."/>
            <person name="Riley R."/>
            <person name="Ohm R."/>
            <person name="Sun H."/>
            <person name="Tunlid A."/>
            <person name="Henrissat B."/>
            <person name="Grigoriev I.V."/>
            <person name="Hibbett D.S."/>
            <person name="Martin F."/>
        </authorList>
    </citation>
    <scope>NUCLEOTIDE SEQUENCE [LARGE SCALE GENOMIC DNA]</scope>
    <source>
        <strain evidence="1 2">SS14</strain>
    </source>
</reference>
<dbReference type="AlphaFoldDB" id="A0A0C9VII9"/>
<protein>
    <submittedName>
        <fullName evidence="1">Unplaced genomic scaffold SPHSTscaffold_29, whole genome shotgun sequence</fullName>
    </submittedName>
</protein>
<evidence type="ECO:0000313" key="2">
    <source>
        <dbReference type="Proteomes" id="UP000054279"/>
    </source>
</evidence>
<dbReference type="HOGENOM" id="CLU_2016681_0_0_1"/>
<dbReference type="Proteomes" id="UP000054279">
    <property type="component" value="Unassembled WGS sequence"/>
</dbReference>
<proteinExistence type="predicted"/>
<name>A0A0C9VII9_SPHS4</name>
<dbReference type="EMBL" id="KN837104">
    <property type="protein sequence ID" value="KIJ47121.1"/>
    <property type="molecule type" value="Genomic_DNA"/>
</dbReference>
<accession>A0A0C9VII9</accession>
<sequence length="123" mass="13508">MSSLQMLHVGDSYLETGLVVLQTPKLISLDIRKNSHFLNNFPSDYLHNFQKLKAAFINLNGLLKASKAVPNLHTIAMRTHMDVNSDVFVNFPTISLPALQSSVGLDTGQMGQGQKVNSAIQLT</sequence>
<organism evidence="1 2">
    <name type="scientific">Sphaerobolus stellatus (strain SS14)</name>
    <dbReference type="NCBI Taxonomy" id="990650"/>
    <lineage>
        <taxon>Eukaryota</taxon>
        <taxon>Fungi</taxon>
        <taxon>Dikarya</taxon>
        <taxon>Basidiomycota</taxon>
        <taxon>Agaricomycotina</taxon>
        <taxon>Agaricomycetes</taxon>
        <taxon>Phallomycetidae</taxon>
        <taxon>Geastrales</taxon>
        <taxon>Sphaerobolaceae</taxon>
        <taxon>Sphaerobolus</taxon>
    </lineage>
</organism>
<evidence type="ECO:0000313" key="1">
    <source>
        <dbReference type="EMBL" id="KIJ47121.1"/>
    </source>
</evidence>
<keyword evidence="2" id="KW-1185">Reference proteome</keyword>
<gene>
    <name evidence="1" type="ORF">M422DRAFT_249432</name>
</gene>